<comment type="caution">
    <text evidence="3">The sequence shown here is derived from an EMBL/GenBank/DDBJ whole genome shotgun (WGS) entry which is preliminary data.</text>
</comment>
<sequence>MLHSSGSFTILLQALPKVSRLKIVFRLGSRFWKTTGKAFRRSWTSWHGEKLVSAQVVSSSLSKFASQPHTIQVHLFAHLTVANLISAHSMFDLLKSFTVVLDEFGVSHGRASKAALCAAEGLMIAGPAIKQNPSTDVSEIIAAIEAYIDSTSDSKSLVKPVFKLHSNSSILDNANELLDSALSALKAMNESDFSQTTDSFPQPYANLPILVVAPFELPVVLVPPEVIELDGLTTESGEDAQVKKEEWPQCYVRLFDDDVTPDPTTPVGYACRSAVLDIIDIFEVNRKECARLLLEYPKWTLQGTFKQRPGAPAQEPVPGKDWQLESAIIEIILGSIFILPESTHRSIYYIALITELCKSSPQTVGPAVGKSIRKLYSLLADGLDVEVAHRFAEWFAVHMSNFGFQWVWKEWISDLSLSPQHPKRTFMRRAVEYEIRLSYYDRILRILPEQMRGEDAHVMPEEAPGPDFEYDEPLNPYHDAAQTVLNLLRGRAKSEDVMAHLETLRNSLSETVEADVNIDSLVRSIAVQSLLHIGSRSFSHFLNAIERYLPLLRNLAAGGISTGGGSDTYARTDILSAVAAFWNRSRHMVVIVFDKLMQYQIVDPTDVVFWTFTQCKTMSANKKTFGAFQWDILKGALDKANGRVMVARRKVAALRREADDNAARAIASDTATMEVDGEARPESPALTSALKAFATLTREQKSALSRTLDGFVDCLAVESASSQVREVITAEAWDNRADWTEAEWDAWETWGWYRHWSRVYSPYLRNYMNTLGAIAFGRIGSFSDPAVDLFKKTWNIATGQEA</sequence>
<evidence type="ECO:0000313" key="4">
    <source>
        <dbReference type="Proteomes" id="UP000092993"/>
    </source>
</evidence>
<reference evidence="3 4" key="1">
    <citation type="submission" date="2016-03" db="EMBL/GenBank/DDBJ databases">
        <title>Whole genome sequencing of Grifola frondosa 9006-11.</title>
        <authorList>
            <person name="Min B."/>
            <person name="Park H."/>
            <person name="Kim J.-G."/>
            <person name="Cho H."/>
            <person name="Oh Y.-L."/>
            <person name="Kong W.-S."/>
            <person name="Choi I.-G."/>
        </authorList>
    </citation>
    <scope>NUCLEOTIDE SEQUENCE [LARGE SCALE GENOMIC DNA]</scope>
    <source>
        <strain evidence="3 4">9006-11</strain>
    </source>
</reference>
<dbReference type="Gene3D" id="1.25.40.180">
    <property type="match status" value="3"/>
</dbReference>
<dbReference type="GO" id="GO:0006406">
    <property type="term" value="P:mRNA export from nucleus"/>
    <property type="evidence" value="ECO:0007669"/>
    <property type="project" value="InterPro"/>
</dbReference>
<evidence type="ECO:0000259" key="2">
    <source>
        <dbReference type="Pfam" id="PF09090"/>
    </source>
</evidence>
<protein>
    <submittedName>
        <fullName evidence="3">Nuclear cap-binding protein subunit 1</fullName>
    </submittedName>
</protein>
<dbReference type="OrthoDB" id="10252707at2759"/>
<organism evidence="3 4">
    <name type="scientific">Grifola frondosa</name>
    <name type="common">Maitake</name>
    <name type="synonym">Polyporus frondosus</name>
    <dbReference type="NCBI Taxonomy" id="5627"/>
    <lineage>
        <taxon>Eukaryota</taxon>
        <taxon>Fungi</taxon>
        <taxon>Dikarya</taxon>
        <taxon>Basidiomycota</taxon>
        <taxon>Agaricomycotina</taxon>
        <taxon>Agaricomycetes</taxon>
        <taxon>Polyporales</taxon>
        <taxon>Grifolaceae</taxon>
        <taxon>Grifola</taxon>
    </lineage>
</organism>
<dbReference type="STRING" id="5627.A0A1C7M6I6"/>
<accession>A0A1C7M6I6</accession>
<dbReference type="AlphaFoldDB" id="A0A1C7M6I6"/>
<dbReference type="GO" id="GO:0000184">
    <property type="term" value="P:nuclear-transcribed mRNA catabolic process, nonsense-mediated decay"/>
    <property type="evidence" value="ECO:0007669"/>
    <property type="project" value="TreeGrafter"/>
</dbReference>
<keyword evidence="4" id="KW-1185">Reference proteome</keyword>
<dbReference type="InterPro" id="IPR027159">
    <property type="entry name" value="CBP80"/>
</dbReference>
<feature type="domain" description="MIF4G-like type 1" evidence="1">
    <location>
        <begin position="261"/>
        <end position="449"/>
    </location>
</feature>
<dbReference type="InterPro" id="IPR015172">
    <property type="entry name" value="MIF4G-like_typ-1"/>
</dbReference>
<dbReference type="Pfam" id="PF09090">
    <property type="entry name" value="MIF4G_like_2"/>
    <property type="match status" value="1"/>
</dbReference>
<dbReference type="EMBL" id="LUGG01000010">
    <property type="protein sequence ID" value="OBZ71979.1"/>
    <property type="molecule type" value="Genomic_DNA"/>
</dbReference>
<dbReference type="GO" id="GO:0005846">
    <property type="term" value="C:nuclear cap binding complex"/>
    <property type="evidence" value="ECO:0007669"/>
    <property type="project" value="InterPro"/>
</dbReference>
<evidence type="ECO:0000259" key="1">
    <source>
        <dbReference type="Pfam" id="PF09088"/>
    </source>
</evidence>
<dbReference type="PANTHER" id="PTHR12412">
    <property type="entry name" value="CAP BINDING PROTEIN"/>
    <property type="match status" value="1"/>
</dbReference>
<dbReference type="OMA" id="CAAEGLM"/>
<dbReference type="Proteomes" id="UP000092993">
    <property type="component" value="Unassembled WGS sequence"/>
</dbReference>
<dbReference type="GO" id="GO:0005634">
    <property type="term" value="C:nucleus"/>
    <property type="evidence" value="ECO:0007669"/>
    <property type="project" value="TreeGrafter"/>
</dbReference>
<feature type="domain" description="MIF4G-like type 2" evidence="2">
    <location>
        <begin position="468"/>
        <end position="764"/>
    </location>
</feature>
<dbReference type="InterPro" id="IPR016024">
    <property type="entry name" value="ARM-type_fold"/>
</dbReference>
<gene>
    <name evidence="3" type="primary">cbc1</name>
    <name evidence="3" type="ORF">A0H81_08099</name>
</gene>
<evidence type="ECO:0000313" key="3">
    <source>
        <dbReference type="EMBL" id="OBZ71979.1"/>
    </source>
</evidence>
<dbReference type="PANTHER" id="PTHR12412:SF2">
    <property type="entry name" value="NUCLEAR CAP-BINDING PROTEIN SUBUNIT 1"/>
    <property type="match status" value="1"/>
</dbReference>
<dbReference type="InterPro" id="IPR015174">
    <property type="entry name" value="MIF4G-like_typ-2"/>
</dbReference>
<name>A0A1C7M6I6_GRIFR</name>
<dbReference type="GO" id="GO:0003729">
    <property type="term" value="F:mRNA binding"/>
    <property type="evidence" value="ECO:0007669"/>
    <property type="project" value="TreeGrafter"/>
</dbReference>
<dbReference type="SUPFAM" id="SSF48371">
    <property type="entry name" value="ARM repeat"/>
    <property type="match status" value="2"/>
</dbReference>
<proteinExistence type="predicted"/>
<dbReference type="GO" id="GO:0000339">
    <property type="term" value="F:RNA cap binding"/>
    <property type="evidence" value="ECO:0007669"/>
    <property type="project" value="InterPro"/>
</dbReference>
<dbReference type="Pfam" id="PF09088">
    <property type="entry name" value="MIF4G_like"/>
    <property type="match status" value="1"/>
</dbReference>